<sequence length="312" mass="35404">MSIDSVLKEVMQLRASDLYLLPYQSEYQLKYHSQGQSHLLRKLSLEDAQQFIATIKYRSEMNISESRRPQLGRFTFENIWIRVSTVGDFLDRETVVLRFIYDQQSGLNWLFSDQFETLKDGLPDAGLFVIAGPTGSGKTTTLYELLRKFQKERLILTIEDPVEIYEPNFVQLQVNEAAGIGYQELIKVALRHRPEILLVGEIRDQATAKAALQAALSGHLVLSTIHALSAHDVRLRLLELGVDAGQLDVALQGTIYQRLLPAIGEKVAALAEFWFKQDQQLSNTWEEGMNAALQAQKITSATYQQFKKIQTT</sequence>
<dbReference type="CDD" id="cd01129">
    <property type="entry name" value="PulE-GspE-like"/>
    <property type="match status" value="1"/>
</dbReference>
<accession>A0ABM9D1Y3</accession>
<name>A0ABM9D1Y3_9LACO</name>
<dbReference type="SUPFAM" id="SSF52540">
    <property type="entry name" value="P-loop containing nucleoside triphosphate hydrolases"/>
    <property type="match status" value="1"/>
</dbReference>
<dbReference type="InterPro" id="IPR047667">
    <property type="entry name" value="ATPase_ComGA"/>
</dbReference>
<dbReference type="InterPro" id="IPR001482">
    <property type="entry name" value="T2SS/T4SS_dom"/>
</dbReference>
<keyword evidence="2" id="KW-0547">Nucleotide-binding</keyword>
<evidence type="ECO:0000256" key="3">
    <source>
        <dbReference type="ARBA" id="ARBA00022840"/>
    </source>
</evidence>
<dbReference type="Gene3D" id="3.30.450.90">
    <property type="match status" value="1"/>
</dbReference>
<gene>
    <name evidence="5" type="primary">comGA</name>
    <name evidence="5" type="ORF">LMG032447_00263</name>
</gene>
<protein>
    <submittedName>
        <fullName evidence="5">ComG operon protein 1</fullName>
    </submittedName>
</protein>
<evidence type="ECO:0000256" key="2">
    <source>
        <dbReference type="ARBA" id="ARBA00022741"/>
    </source>
</evidence>
<dbReference type="Pfam" id="PF00437">
    <property type="entry name" value="T2SSE"/>
    <property type="match status" value="1"/>
</dbReference>
<dbReference type="PANTHER" id="PTHR30258:SF2">
    <property type="entry name" value="COMG OPERON PROTEIN 1"/>
    <property type="match status" value="1"/>
</dbReference>
<keyword evidence="3" id="KW-0067">ATP-binding</keyword>
<dbReference type="EMBL" id="CAKOEU010000001">
    <property type="protein sequence ID" value="CAH1851077.1"/>
    <property type="molecule type" value="Genomic_DNA"/>
</dbReference>
<dbReference type="RefSeq" id="WP_248705719.1">
    <property type="nucleotide sequence ID" value="NZ_CAKOET010000001.1"/>
</dbReference>
<dbReference type="Proteomes" id="UP000838102">
    <property type="component" value="Unassembled WGS sequence"/>
</dbReference>
<dbReference type="NCBIfam" id="NF041000">
    <property type="entry name" value="ATPase_ComGA"/>
    <property type="match status" value="1"/>
</dbReference>
<dbReference type="InterPro" id="IPR027417">
    <property type="entry name" value="P-loop_NTPase"/>
</dbReference>
<proteinExistence type="inferred from homology"/>
<feature type="domain" description="Bacterial type II secretion system protein E" evidence="4">
    <location>
        <begin position="3"/>
        <end position="274"/>
    </location>
</feature>
<keyword evidence="6" id="KW-1185">Reference proteome</keyword>
<dbReference type="PANTHER" id="PTHR30258">
    <property type="entry name" value="TYPE II SECRETION SYSTEM PROTEIN GSPE-RELATED"/>
    <property type="match status" value="1"/>
</dbReference>
<reference evidence="5" key="1">
    <citation type="submission" date="2022-03" db="EMBL/GenBank/DDBJ databases">
        <authorList>
            <person name="Hettiarachchi G."/>
        </authorList>
    </citation>
    <scope>NUCLEOTIDE SEQUENCE</scope>
    <source>
        <strain evidence="5">LMG 32447</strain>
    </source>
</reference>
<comment type="similarity">
    <text evidence="1">Belongs to the GSP E family.</text>
</comment>
<dbReference type="Gene3D" id="3.40.50.300">
    <property type="entry name" value="P-loop containing nucleotide triphosphate hydrolases"/>
    <property type="match status" value="1"/>
</dbReference>
<evidence type="ECO:0000259" key="4">
    <source>
        <dbReference type="Pfam" id="PF00437"/>
    </source>
</evidence>
<evidence type="ECO:0000313" key="6">
    <source>
        <dbReference type="Proteomes" id="UP000838102"/>
    </source>
</evidence>
<organism evidence="5 6">
    <name type="scientific">Convivina praedatoris</name>
    <dbReference type="NCBI Taxonomy" id="2880963"/>
    <lineage>
        <taxon>Bacteria</taxon>
        <taxon>Bacillati</taxon>
        <taxon>Bacillota</taxon>
        <taxon>Bacilli</taxon>
        <taxon>Lactobacillales</taxon>
        <taxon>Lactobacillaceae</taxon>
        <taxon>Convivina</taxon>
    </lineage>
</organism>
<evidence type="ECO:0000256" key="1">
    <source>
        <dbReference type="ARBA" id="ARBA00006611"/>
    </source>
</evidence>
<comment type="caution">
    <text evidence="5">The sequence shown here is derived from an EMBL/GenBank/DDBJ whole genome shotgun (WGS) entry which is preliminary data.</text>
</comment>
<evidence type="ECO:0000313" key="5">
    <source>
        <dbReference type="EMBL" id="CAH1851077.1"/>
    </source>
</evidence>